<dbReference type="AlphaFoldDB" id="X1UWJ4"/>
<protein>
    <submittedName>
        <fullName evidence="1">Uncharacterized protein</fullName>
    </submittedName>
</protein>
<sequence>MFQIQKALEDEQTQNLLIKNGQINAKKSNSGLDGLFFTG</sequence>
<organism evidence="1">
    <name type="scientific">marine sediment metagenome</name>
    <dbReference type="NCBI Taxonomy" id="412755"/>
    <lineage>
        <taxon>unclassified sequences</taxon>
        <taxon>metagenomes</taxon>
        <taxon>ecological metagenomes</taxon>
    </lineage>
</organism>
<proteinExistence type="predicted"/>
<gene>
    <name evidence="1" type="ORF">S12H4_58834</name>
</gene>
<accession>X1UWJ4</accession>
<reference evidence="1" key="1">
    <citation type="journal article" date="2014" name="Front. Microbiol.">
        <title>High frequency of phylogenetically diverse reductive dehalogenase-homologous genes in deep subseafloor sedimentary metagenomes.</title>
        <authorList>
            <person name="Kawai M."/>
            <person name="Futagami T."/>
            <person name="Toyoda A."/>
            <person name="Takaki Y."/>
            <person name="Nishi S."/>
            <person name="Hori S."/>
            <person name="Arai W."/>
            <person name="Tsubouchi T."/>
            <person name="Morono Y."/>
            <person name="Uchiyama I."/>
            <person name="Ito T."/>
            <person name="Fujiyama A."/>
            <person name="Inagaki F."/>
            <person name="Takami H."/>
        </authorList>
    </citation>
    <scope>NUCLEOTIDE SEQUENCE</scope>
    <source>
        <strain evidence="1">Expedition CK06-06</strain>
    </source>
</reference>
<comment type="caution">
    <text evidence="1">The sequence shown here is derived from an EMBL/GenBank/DDBJ whole genome shotgun (WGS) entry which is preliminary data.</text>
</comment>
<feature type="non-terminal residue" evidence="1">
    <location>
        <position position="39"/>
    </location>
</feature>
<dbReference type="EMBL" id="BARW01038305">
    <property type="protein sequence ID" value="GAJ21839.1"/>
    <property type="molecule type" value="Genomic_DNA"/>
</dbReference>
<name>X1UWJ4_9ZZZZ</name>
<evidence type="ECO:0000313" key="1">
    <source>
        <dbReference type="EMBL" id="GAJ21839.1"/>
    </source>
</evidence>